<dbReference type="InterPro" id="IPR009000">
    <property type="entry name" value="Transl_B-barrel_sf"/>
</dbReference>
<evidence type="ECO:0000256" key="5">
    <source>
        <dbReference type="SAM" id="Coils"/>
    </source>
</evidence>
<proteinExistence type="predicted"/>
<protein>
    <submittedName>
        <fullName evidence="7">Alanyl-tRNA synthetase family protein</fullName>
    </submittedName>
</protein>
<dbReference type="Gene3D" id="3.30.980.10">
    <property type="entry name" value="Threonyl-trna Synthetase, Chain A, domain 2"/>
    <property type="match status" value="1"/>
</dbReference>
<dbReference type="SMART" id="SM00863">
    <property type="entry name" value="tRNA_SAD"/>
    <property type="match status" value="1"/>
</dbReference>
<feature type="coiled-coil region" evidence="5">
    <location>
        <begin position="257"/>
        <end position="284"/>
    </location>
</feature>
<dbReference type="GO" id="GO:0005737">
    <property type="term" value="C:cytoplasm"/>
    <property type="evidence" value="ECO:0007669"/>
    <property type="project" value="UniProtKB-SubCell"/>
</dbReference>
<feature type="domain" description="Alanyl-transfer RNA synthetases family profile" evidence="6">
    <location>
        <begin position="1"/>
        <end position="226"/>
    </location>
</feature>
<dbReference type="SUPFAM" id="SSF50447">
    <property type="entry name" value="Translation proteins"/>
    <property type="match status" value="1"/>
</dbReference>
<dbReference type="PANTHER" id="PTHR43462:SF1">
    <property type="entry name" value="ALANYL-TRNA EDITING PROTEIN AARSD1"/>
    <property type="match status" value="1"/>
</dbReference>
<dbReference type="GO" id="GO:0004813">
    <property type="term" value="F:alanine-tRNA ligase activity"/>
    <property type="evidence" value="ECO:0007669"/>
    <property type="project" value="InterPro"/>
</dbReference>
<dbReference type="Pfam" id="PF07973">
    <property type="entry name" value="tRNA_SAD"/>
    <property type="match status" value="1"/>
</dbReference>
<accession>R7RN28</accession>
<dbReference type="GO" id="GO:0003676">
    <property type="term" value="F:nucleic acid binding"/>
    <property type="evidence" value="ECO:0007669"/>
    <property type="project" value="InterPro"/>
</dbReference>
<dbReference type="eggNOG" id="COG0013">
    <property type="taxonomic scope" value="Bacteria"/>
</dbReference>
<reference evidence="7" key="1">
    <citation type="submission" date="2013-03" db="EMBL/GenBank/DDBJ databases">
        <title>Draft genome sequence of the hydrogen-ethanol-producing anaerobic alkalithermophilic Caloramator celere.</title>
        <authorList>
            <person name="Ciranna A."/>
            <person name="Larjo A."/>
            <person name="Kivisto A."/>
            <person name="Santala V."/>
            <person name="Roos C."/>
            <person name="Karp M."/>
        </authorList>
    </citation>
    <scope>NUCLEOTIDE SEQUENCE [LARGE SCALE GENOMIC DNA]</scope>
    <source>
        <strain evidence="7">DSM 8682</strain>
    </source>
</reference>
<dbReference type="AlphaFoldDB" id="R7RN28"/>
<keyword evidence="7" id="KW-0030">Aminoacyl-tRNA synthetase</keyword>
<dbReference type="PANTHER" id="PTHR43462">
    <property type="entry name" value="ALANYL-TRNA EDITING PROTEIN"/>
    <property type="match status" value="1"/>
</dbReference>
<dbReference type="InterPro" id="IPR018165">
    <property type="entry name" value="Ala-tRNA-synth_IIc_core"/>
</dbReference>
<dbReference type="PROSITE" id="PS50860">
    <property type="entry name" value="AA_TRNA_LIGASE_II_ALA"/>
    <property type="match status" value="1"/>
</dbReference>
<evidence type="ECO:0000256" key="1">
    <source>
        <dbReference type="ARBA" id="ARBA00001947"/>
    </source>
</evidence>
<dbReference type="Gene3D" id="2.40.30.130">
    <property type="match status" value="1"/>
</dbReference>
<dbReference type="GO" id="GO:0006419">
    <property type="term" value="P:alanyl-tRNA aminoacylation"/>
    <property type="evidence" value="ECO:0007669"/>
    <property type="project" value="InterPro"/>
</dbReference>
<dbReference type="InterPro" id="IPR012947">
    <property type="entry name" value="tRNA_SAD"/>
</dbReference>
<dbReference type="InterPro" id="IPR051335">
    <property type="entry name" value="Alanyl-tRNA_Editing_Enzymes"/>
</dbReference>
<dbReference type="GO" id="GO:0046872">
    <property type="term" value="F:metal ion binding"/>
    <property type="evidence" value="ECO:0007669"/>
    <property type="project" value="UniProtKB-KW"/>
</dbReference>
<dbReference type="GO" id="GO:0002161">
    <property type="term" value="F:aminoacyl-tRNA deacylase activity"/>
    <property type="evidence" value="ECO:0007669"/>
    <property type="project" value="UniProtKB-ARBA"/>
</dbReference>
<gene>
    <name evidence="7" type="ORF">TCEL_01363</name>
</gene>
<dbReference type="Pfam" id="PF02272">
    <property type="entry name" value="DHHA1"/>
    <property type="match status" value="1"/>
</dbReference>
<evidence type="ECO:0000313" key="7">
    <source>
        <dbReference type="EMBL" id="CDF57449.1"/>
    </source>
</evidence>
<comment type="subcellular location">
    <subcellularLocation>
        <location evidence="2">Cytoplasm</location>
    </subcellularLocation>
</comment>
<dbReference type="Gene3D" id="3.10.310.40">
    <property type="match status" value="1"/>
</dbReference>
<dbReference type="InterPro" id="IPR018163">
    <property type="entry name" value="Thr/Ala-tRNA-synth_IIc_edit"/>
</dbReference>
<dbReference type="HOGENOM" id="CLU_004485_7_2_9"/>
<keyword evidence="8" id="KW-1185">Reference proteome</keyword>
<keyword evidence="5" id="KW-0175">Coiled coil</keyword>
<evidence type="ECO:0000256" key="3">
    <source>
        <dbReference type="ARBA" id="ARBA00022723"/>
    </source>
</evidence>
<organism evidence="7 8">
    <name type="scientific">Thermobrachium celere DSM 8682</name>
    <dbReference type="NCBI Taxonomy" id="941824"/>
    <lineage>
        <taxon>Bacteria</taxon>
        <taxon>Bacillati</taxon>
        <taxon>Bacillota</taxon>
        <taxon>Clostridia</taxon>
        <taxon>Eubacteriales</taxon>
        <taxon>Clostridiaceae</taxon>
        <taxon>Thermobrachium</taxon>
    </lineage>
</organism>
<evidence type="ECO:0000256" key="4">
    <source>
        <dbReference type="ARBA" id="ARBA00022833"/>
    </source>
</evidence>
<dbReference type="SUPFAM" id="SSF55186">
    <property type="entry name" value="ThrRS/AlaRS common domain"/>
    <property type="match status" value="1"/>
</dbReference>
<dbReference type="EMBL" id="CAVN010000088">
    <property type="protein sequence ID" value="CDF57449.1"/>
    <property type="molecule type" value="Genomic_DNA"/>
</dbReference>
<sequence length="398" mass="46085">MRKGEVDMQKLYYENPYIYEWEAKIINQREKDNFYIIELCDTAFYPEGGGQPRDFGTIDGVEVVDLFEENGIVYHVVNRRIEKQIVNCKIDFKRRFEHMQNHTGQHLLSSVFIELYDAPTNSFHLGDDYVSIDVGIENITDEIVQKVEDRVNELIFKNIPVKFYIVNFDEAKKLPLRKLPPTEVDIRIVEIEGIDYSPCCGTHVKSLGEIGMIKILKTEKYKNMTRVYFKCGMRLLKDFQEKNTIINNLNKKLSVPQNEIILKIDSMQNEIKNLTKELNLQKEINIEYIAKELINNSEGDIISRIYEDKKFDVIQMLGNKTSSLCDKPVILTSIPDKKVILTHNGKINLNCGQIFKEILPNFNGRGGGGPKFAQGSFEDIRNINDFIQVLIDRVKELS</sequence>
<dbReference type="InterPro" id="IPR003156">
    <property type="entry name" value="DHHA1_dom"/>
</dbReference>
<comment type="cofactor">
    <cofactor evidence="1">
        <name>Zn(2+)</name>
        <dbReference type="ChEBI" id="CHEBI:29105"/>
    </cofactor>
</comment>
<keyword evidence="4" id="KW-0862">Zinc</keyword>
<keyword evidence="3" id="KW-0479">Metal-binding</keyword>
<keyword evidence="7" id="KW-0436">Ligase</keyword>
<evidence type="ECO:0000313" key="8">
    <source>
        <dbReference type="Proteomes" id="UP000014923"/>
    </source>
</evidence>
<name>R7RN28_9CLOT</name>
<dbReference type="Proteomes" id="UP000014923">
    <property type="component" value="Unassembled WGS sequence"/>
</dbReference>
<evidence type="ECO:0000259" key="6">
    <source>
        <dbReference type="PROSITE" id="PS50860"/>
    </source>
</evidence>
<comment type="caution">
    <text evidence="7">The sequence shown here is derived from an EMBL/GenBank/DDBJ whole genome shotgun (WGS) entry which is preliminary data.</text>
</comment>
<evidence type="ECO:0000256" key="2">
    <source>
        <dbReference type="ARBA" id="ARBA00004496"/>
    </source>
</evidence>
<dbReference type="GO" id="GO:0005524">
    <property type="term" value="F:ATP binding"/>
    <property type="evidence" value="ECO:0007669"/>
    <property type="project" value="InterPro"/>
</dbReference>